<dbReference type="GO" id="GO:0003676">
    <property type="term" value="F:nucleic acid binding"/>
    <property type="evidence" value="ECO:0007669"/>
    <property type="project" value="InterPro"/>
</dbReference>
<protein>
    <submittedName>
        <fullName evidence="2">Uncharacterized protein</fullName>
    </submittedName>
</protein>
<evidence type="ECO:0000256" key="1">
    <source>
        <dbReference type="SAM" id="MobiDB-lite"/>
    </source>
</evidence>
<dbReference type="EnsemblPlants" id="AET6Gv20374000.1">
    <property type="protein sequence ID" value="AET6Gv20374000.1"/>
    <property type="gene ID" value="AET6Gv20374000"/>
</dbReference>
<organism evidence="2 3">
    <name type="scientific">Aegilops tauschii subsp. strangulata</name>
    <name type="common">Goatgrass</name>
    <dbReference type="NCBI Taxonomy" id="200361"/>
    <lineage>
        <taxon>Eukaryota</taxon>
        <taxon>Viridiplantae</taxon>
        <taxon>Streptophyta</taxon>
        <taxon>Embryophyta</taxon>
        <taxon>Tracheophyta</taxon>
        <taxon>Spermatophyta</taxon>
        <taxon>Magnoliopsida</taxon>
        <taxon>Liliopsida</taxon>
        <taxon>Poales</taxon>
        <taxon>Poaceae</taxon>
        <taxon>BOP clade</taxon>
        <taxon>Pooideae</taxon>
        <taxon>Triticodae</taxon>
        <taxon>Triticeae</taxon>
        <taxon>Triticinae</taxon>
        <taxon>Aegilops</taxon>
    </lineage>
</organism>
<reference evidence="3" key="2">
    <citation type="journal article" date="2017" name="Nat. Plants">
        <title>The Aegilops tauschii genome reveals multiple impacts of transposons.</title>
        <authorList>
            <person name="Zhao G."/>
            <person name="Zou C."/>
            <person name="Li K."/>
            <person name="Wang K."/>
            <person name="Li T."/>
            <person name="Gao L."/>
            <person name="Zhang X."/>
            <person name="Wang H."/>
            <person name="Yang Z."/>
            <person name="Liu X."/>
            <person name="Jiang W."/>
            <person name="Mao L."/>
            <person name="Kong X."/>
            <person name="Jiao Y."/>
            <person name="Jia J."/>
        </authorList>
    </citation>
    <scope>NUCLEOTIDE SEQUENCE [LARGE SCALE GENOMIC DNA]</scope>
    <source>
        <strain evidence="3">cv. AL8/78</strain>
    </source>
</reference>
<reference evidence="2" key="4">
    <citation type="submission" date="2019-03" db="UniProtKB">
        <authorList>
            <consortium name="EnsemblPlants"/>
        </authorList>
    </citation>
    <scope>IDENTIFICATION</scope>
</reference>
<sequence>MQADRSNSSRQQGPVRNQSKNPQRKKQDQVHKAISASSTGLMSYAQVICYNCGDPCHHKDKCEKPKSCIICKMVTHVVDDCPVRKKAHTSARYVGSAAQGLGFYHLDVPDVNAQHHGALKNVGIVLIESGEVTKQELAEEFADIYKTNWPWPINALDDWTFLVKFPPEIDVAHVAGYPCFGLKKDNVIVNVEVWKGNVAAEDDLQDVWLKIRKMNPKWCEWTMLDQITSTLGVLLDVDWQHNFKSFYETVRVKISCKDPTKIPTERLFGIKGKIYRLLIEIEPALPYAETVIVTNPSLDQCWEYRLSGTYRSTHDKG</sequence>
<dbReference type="Proteomes" id="UP000015105">
    <property type="component" value="Chromosome 6D"/>
</dbReference>
<reference evidence="2" key="3">
    <citation type="journal article" date="2017" name="Nature">
        <title>Genome sequence of the progenitor of the wheat D genome Aegilops tauschii.</title>
        <authorList>
            <person name="Luo M.C."/>
            <person name="Gu Y.Q."/>
            <person name="Puiu D."/>
            <person name="Wang H."/>
            <person name="Twardziok S.O."/>
            <person name="Deal K.R."/>
            <person name="Huo N."/>
            <person name="Zhu T."/>
            <person name="Wang L."/>
            <person name="Wang Y."/>
            <person name="McGuire P.E."/>
            <person name="Liu S."/>
            <person name="Long H."/>
            <person name="Ramasamy R.K."/>
            <person name="Rodriguez J.C."/>
            <person name="Van S.L."/>
            <person name="Yuan L."/>
            <person name="Wang Z."/>
            <person name="Xia Z."/>
            <person name="Xiao L."/>
            <person name="Anderson O.D."/>
            <person name="Ouyang S."/>
            <person name="Liang Y."/>
            <person name="Zimin A.V."/>
            <person name="Pertea G."/>
            <person name="Qi P."/>
            <person name="Bennetzen J.L."/>
            <person name="Dai X."/>
            <person name="Dawson M.W."/>
            <person name="Muller H.G."/>
            <person name="Kugler K."/>
            <person name="Rivarola-Duarte L."/>
            <person name="Spannagl M."/>
            <person name="Mayer K.F.X."/>
            <person name="Lu F.H."/>
            <person name="Bevan M.W."/>
            <person name="Leroy P."/>
            <person name="Li P."/>
            <person name="You F.M."/>
            <person name="Sun Q."/>
            <person name="Liu Z."/>
            <person name="Lyons E."/>
            <person name="Wicker T."/>
            <person name="Salzberg S.L."/>
            <person name="Devos K.M."/>
            <person name="Dvorak J."/>
        </authorList>
    </citation>
    <scope>NUCLEOTIDE SEQUENCE [LARGE SCALE GENOMIC DNA]</scope>
    <source>
        <strain evidence="2">cv. AL8/78</strain>
    </source>
</reference>
<dbReference type="AlphaFoldDB" id="A0A453NH38"/>
<feature type="compositionally biased region" description="Polar residues" evidence="1">
    <location>
        <begin position="1"/>
        <end position="21"/>
    </location>
</feature>
<dbReference type="InterPro" id="IPR036875">
    <property type="entry name" value="Znf_CCHC_sf"/>
</dbReference>
<dbReference type="PANTHER" id="PTHR33170">
    <property type="entry name" value="DUF4283 DOMAIN-CONTAINING PROTEIN-RELATED"/>
    <property type="match status" value="1"/>
</dbReference>
<reference evidence="2" key="5">
    <citation type="journal article" date="2021" name="G3 (Bethesda)">
        <title>Aegilops tauschii genome assembly Aet v5.0 features greater sequence contiguity and improved annotation.</title>
        <authorList>
            <person name="Wang L."/>
            <person name="Zhu T."/>
            <person name="Rodriguez J.C."/>
            <person name="Deal K.R."/>
            <person name="Dubcovsky J."/>
            <person name="McGuire P.E."/>
            <person name="Lux T."/>
            <person name="Spannagl M."/>
            <person name="Mayer K.F.X."/>
            <person name="Baldrich P."/>
            <person name="Meyers B.C."/>
            <person name="Huo N."/>
            <person name="Gu Y.Q."/>
            <person name="Zhou H."/>
            <person name="Devos K.M."/>
            <person name="Bennetzen J.L."/>
            <person name="Unver T."/>
            <person name="Budak H."/>
            <person name="Gulick P.J."/>
            <person name="Galiba G."/>
            <person name="Kalapos B."/>
            <person name="Nelson D.R."/>
            <person name="Li P."/>
            <person name="You F.M."/>
            <person name="Luo M.C."/>
            <person name="Dvorak J."/>
        </authorList>
    </citation>
    <scope>NUCLEOTIDE SEQUENCE [LARGE SCALE GENOMIC DNA]</scope>
    <source>
        <strain evidence="2">cv. AL8/78</strain>
    </source>
</reference>
<dbReference type="PANTHER" id="PTHR33170:SF48">
    <property type="entry name" value="CCHC-TYPE DOMAIN-CONTAINING PROTEIN"/>
    <property type="match status" value="1"/>
</dbReference>
<accession>A0A453NH38</accession>
<feature type="region of interest" description="Disordered" evidence="1">
    <location>
        <begin position="1"/>
        <end position="33"/>
    </location>
</feature>
<dbReference type="Gene3D" id="4.10.60.10">
    <property type="entry name" value="Zinc finger, CCHC-type"/>
    <property type="match status" value="1"/>
</dbReference>
<dbReference type="GO" id="GO:0008270">
    <property type="term" value="F:zinc ion binding"/>
    <property type="evidence" value="ECO:0007669"/>
    <property type="project" value="InterPro"/>
</dbReference>
<evidence type="ECO:0000313" key="3">
    <source>
        <dbReference type="Proteomes" id="UP000015105"/>
    </source>
</evidence>
<name>A0A453NH38_AEGTS</name>
<dbReference type="SUPFAM" id="SSF57756">
    <property type="entry name" value="Retrovirus zinc finger-like domains"/>
    <property type="match status" value="1"/>
</dbReference>
<evidence type="ECO:0000313" key="2">
    <source>
        <dbReference type="EnsemblPlants" id="AET6Gv20374000.1"/>
    </source>
</evidence>
<dbReference type="Gramene" id="AET6Gv20374000.1">
    <property type="protein sequence ID" value="AET6Gv20374000.1"/>
    <property type="gene ID" value="AET6Gv20374000"/>
</dbReference>
<proteinExistence type="predicted"/>
<reference evidence="3" key="1">
    <citation type="journal article" date="2014" name="Science">
        <title>Ancient hybridizations among the ancestral genomes of bread wheat.</title>
        <authorList>
            <consortium name="International Wheat Genome Sequencing Consortium,"/>
            <person name="Marcussen T."/>
            <person name="Sandve S.R."/>
            <person name="Heier L."/>
            <person name="Spannagl M."/>
            <person name="Pfeifer M."/>
            <person name="Jakobsen K.S."/>
            <person name="Wulff B.B."/>
            <person name="Steuernagel B."/>
            <person name="Mayer K.F."/>
            <person name="Olsen O.A."/>
        </authorList>
    </citation>
    <scope>NUCLEOTIDE SEQUENCE [LARGE SCALE GENOMIC DNA]</scope>
    <source>
        <strain evidence="3">cv. AL8/78</strain>
    </source>
</reference>
<keyword evidence="3" id="KW-1185">Reference proteome</keyword>